<keyword evidence="2" id="KW-1185">Reference proteome</keyword>
<dbReference type="EMBL" id="CM047588">
    <property type="protein sequence ID" value="KAI9905374.1"/>
    <property type="molecule type" value="Genomic_DNA"/>
</dbReference>
<organism evidence="1 2">
    <name type="scientific">Peronosclerospora sorghi</name>
    <dbReference type="NCBI Taxonomy" id="230839"/>
    <lineage>
        <taxon>Eukaryota</taxon>
        <taxon>Sar</taxon>
        <taxon>Stramenopiles</taxon>
        <taxon>Oomycota</taxon>
        <taxon>Peronosporomycetes</taxon>
        <taxon>Peronosporales</taxon>
        <taxon>Peronosporaceae</taxon>
        <taxon>Peronosclerospora</taxon>
    </lineage>
</organism>
<comment type="caution">
    <text evidence="1">The sequence shown here is derived from an EMBL/GenBank/DDBJ whole genome shotgun (WGS) entry which is preliminary data.</text>
</comment>
<evidence type="ECO:0000313" key="2">
    <source>
        <dbReference type="Proteomes" id="UP001163321"/>
    </source>
</evidence>
<accession>A0ACC0VHI5</accession>
<protein>
    <submittedName>
        <fullName evidence="1">Uncharacterized protein</fullName>
    </submittedName>
</protein>
<reference evidence="1 2" key="1">
    <citation type="journal article" date="2022" name="bioRxiv">
        <title>The genome of the oomycete Peronosclerospora sorghi, a cosmopolitan pathogen of maize and sorghum, is inflated with dispersed pseudogenes.</title>
        <authorList>
            <person name="Fletcher K."/>
            <person name="Martin F."/>
            <person name="Isakeit T."/>
            <person name="Cavanaugh K."/>
            <person name="Magill C."/>
            <person name="Michelmore R."/>
        </authorList>
    </citation>
    <scope>NUCLEOTIDE SEQUENCE [LARGE SCALE GENOMIC DNA]</scope>
    <source>
        <strain evidence="1">P6</strain>
    </source>
</reference>
<sequence length="82" mass="9344">MERASAREASWALCLRTQKVRVECLAKYIKQTEEAYAYVTSGWGGLPLVWAHDFTLFVGRNVRDAYKKSKAKLFELLDGPCT</sequence>
<dbReference type="Proteomes" id="UP001163321">
    <property type="component" value="Chromosome 9"/>
</dbReference>
<gene>
    <name evidence="1" type="ORF">PsorP6_013603</name>
</gene>
<name>A0ACC0VHI5_9STRA</name>
<evidence type="ECO:0000313" key="1">
    <source>
        <dbReference type="EMBL" id="KAI9905374.1"/>
    </source>
</evidence>
<proteinExistence type="predicted"/>